<feature type="compositionally biased region" description="Low complexity" evidence="1">
    <location>
        <begin position="133"/>
        <end position="143"/>
    </location>
</feature>
<dbReference type="AlphaFoldDB" id="A0A0E0CC64"/>
<dbReference type="Gramene" id="OMERI01G38830.5">
    <property type="protein sequence ID" value="OMERI01G38830.5"/>
    <property type="gene ID" value="OMERI01G38830"/>
</dbReference>
<dbReference type="HOGENOM" id="CLU_710552_0_0_1"/>
<feature type="compositionally biased region" description="Low complexity" evidence="1">
    <location>
        <begin position="175"/>
        <end position="184"/>
    </location>
</feature>
<feature type="compositionally biased region" description="Basic and acidic residues" evidence="1">
    <location>
        <begin position="111"/>
        <end position="123"/>
    </location>
</feature>
<evidence type="ECO:0000313" key="3">
    <source>
        <dbReference type="EnsemblPlants" id="OMERI01G38830.5"/>
    </source>
</evidence>
<accession>A0A0E0CC64</accession>
<feature type="transmembrane region" description="Helical" evidence="2">
    <location>
        <begin position="346"/>
        <end position="369"/>
    </location>
</feature>
<name>A0A0E0CC64_9ORYZ</name>
<dbReference type="EnsemblPlants" id="OMERI01G38830.5">
    <property type="protein sequence ID" value="OMERI01G38830.5"/>
    <property type="gene ID" value="OMERI01G38830"/>
</dbReference>
<reference evidence="3" key="1">
    <citation type="submission" date="2015-04" db="UniProtKB">
        <authorList>
            <consortium name="EnsemblPlants"/>
        </authorList>
    </citation>
    <scope>IDENTIFICATION</scope>
</reference>
<sequence length="389" mass="41713">MGGVAEMLPANKLATREDADKVAFAAAQNDRRHASGGRELTRSIQSRSESIRNPIPHRADVFFFSAGKAITVGRDKVRARTHSTKSRSVRSRLGVQSERRPSRFFSHPPRISRERAPRVDKRILIHSPPPLTRPSLSLSVTPSHPRPHPSRLSPVGSRGDGSDGVNCSRGPDPTVAVASAAPAGESGGGGGGIVSGRRIRWRLFRRVDPAVLYPLVLTLRAQACPTAVASALPLADLAEVVAAAFPVGRSSGPPHTPPLPQASPVDPAAAAATTLVAPTGGSGRGDLPDAADVPSARSALLLVVYLLFVYMMMMSLLRLILGFLCDYGVVAPARPSISSHHLFDNFVMILIWVWIEIEILFLGWIGMMWDIRFTCASAMARTTMDEIGL</sequence>
<keyword evidence="2" id="KW-1133">Transmembrane helix</keyword>
<evidence type="ECO:0000256" key="2">
    <source>
        <dbReference type="SAM" id="Phobius"/>
    </source>
</evidence>
<keyword evidence="4" id="KW-1185">Reference proteome</keyword>
<dbReference type="Proteomes" id="UP000008021">
    <property type="component" value="Chromosome 1"/>
</dbReference>
<feature type="region of interest" description="Disordered" evidence="1">
    <location>
        <begin position="27"/>
        <end position="52"/>
    </location>
</feature>
<reference evidence="3" key="2">
    <citation type="submission" date="2018-05" db="EMBL/GenBank/DDBJ databases">
        <title>OmerRS3 (Oryza meridionalis Reference Sequence Version 3).</title>
        <authorList>
            <person name="Zhang J."/>
            <person name="Kudrna D."/>
            <person name="Lee S."/>
            <person name="Talag J."/>
            <person name="Welchert J."/>
            <person name="Wing R.A."/>
        </authorList>
    </citation>
    <scope>NUCLEOTIDE SEQUENCE [LARGE SCALE GENOMIC DNA]</scope>
    <source>
        <strain evidence="3">cv. OR44</strain>
    </source>
</reference>
<feature type="transmembrane region" description="Helical" evidence="2">
    <location>
        <begin position="299"/>
        <end position="325"/>
    </location>
</feature>
<evidence type="ECO:0000256" key="1">
    <source>
        <dbReference type="SAM" id="MobiDB-lite"/>
    </source>
</evidence>
<proteinExistence type="predicted"/>
<feature type="region of interest" description="Disordered" evidence="1">
    <location>
        <begin position="79"/>
        <end position="192"/>
    </location>
</feature>
<keyword evidence="2" id="KW-0472">Membrane</keyword>
<protein>
    <submittedName>
        <fullName evidence="3">Uncharacterized protein</fullName>
    </submittedName>
</protein>
<keyword evidence="2" id="KW-0812">Transmembrane</keyword>
<organism evidence="3">
    <name type="scientific">Oryza meridionalis</name>
    <dbReference type="NCBI Taxonomy" id="40149"/>
    <lineage>
        <taxon>Eukaryota</taxon>
        <taxon>Viridiplantae</taxon>
        <taxon>Streptophyta</taxon>
        <taxon>Embryophyta</taxon>
        <taxon>Tracheophyta</taxon>
        <taxon>Spermatophyta</taxon>
        <taxon>Magnoliopsida</taxon>
        <taxon>Liliopsida</taxon>
        <taxon>Poales</taxon>
        <taxon>Poaceae</taxon>
        <taxon>BOP clade</taxon>
        <taxon>Oryzoideae</taxon>
        <taxon>Oryzeae</taxon>
        <taxon>Oryzinae</taxon>
        <taxon>Oryza</taxon>
    </lineage>
</organism>
<evidence type="ECO:0000313" key="4">
    <source>
        <dbReference type="Proteomes" id="UP000008021"/>
    </source>
</evidence>
<feature type="compositionally biased region" description="Basic residues" evidence="1">
    <location>
        <begin position="79"/>
        <end position="90"/>
    </location>
</feature>